<keyword evidence="1" id="KW-0175">Coiled coil</keyword>
<protein>
    <recommendedName>
        <fullName evidence="2">FP protein C-terminal domain-containing protein</fullName>
    </recommendedName>
</protein>
<organism evidence="3 4">
    <name type="scientific">Chilo suppressalis</name>
    <name type="common">Asiatic rice borer moth</name>
    <dbReference type="NCBI Taxonomy" id="168631"/>
    <lineage>
        <taxon>Eukaryota</taxon>
        <taxon>Metazoa</taxon>
        <taxon>Ecdysozoa</taxon>
        <taxon>Arthropoda</taxon>
        <taxon>Hexapoda</taxon>
        <taxon>Insecta</taxon>
        <taxon>Pterygota</taxon>
        <taxon>Neoptera</taxon>
        <taxon>Endopterygota</taxon>
        <taxon>Lepidoptera</taxon>
        <taxon>Glossata</taxon>
        <taxon>Ditrysia</taxon>
        <taxon>Pyraloidea</taxon>
        <taxon>Crambidae</taxon>
        <taxon>Crambinae</taxon>
        <taxon>Chilo</taxon>
    </lineage>
</organism>
<evidence type="ECO:0000313" key="3">
    <source>
        <dbReference type="EMBL" id="CAH0406991.1"/>
    </source>
</evidence>
<sequence length="347" mass="40074">MIHSTLNRAMSDPDMSICVSEENVSPLNAVFDRRRRPVQGSPSQWDAFKMEMRQLITTFITSQREELTQLNSTMKEIQDTNKNIELSLTYVTAQNEELKQKINKLEEFSREDRECLIFLEDKLDDLQLAYRKTNFEIKGVPRQESETKQDLIEMVVTLSESVNCKISKSDIKDIYRVRGKKPEQKNTPIVVETGSVLLKTDLLKMAKTFNIRNKTKLCAKHLGLKTQEDTPIFVSENLTPKTSRLHFLARDLAKSKGYKFVWTSYGKIYIRRSEQSPIIMIKTEQQIKIRHVSRIPLESGVAATDTTLPSHRSHPEPLLDFKVSSHYEELQNSETLDISLNDYLSSL</sequence>
<name>A0ABN8BG93_CHISP</name>
<keyword evidence="4" id="KW-1185">Reference proteome</keyword>
<feature type="domain" description="FP protein C-terminal" evidence="2">
    <location>
        <begin position="239"/>
        <end position="288"/>
    </location>
</feature>
<gene>
    <name evidence="3" type="ORF">CHILSU_LOCUS10383</name>
</gene>
<dbReference type="EMBL" id="OU963900">
    <property type="protein sequence ID" value="CAH0406991.1"/>
    <property type="molecule type" value="Genomic_DNA"/>
</dbReference>
<proteinExistence type="predicted"/>
<feature type="coiled-coil region" evidence="1">
    <location>
        <begin position="60"/>
        <end position="111"/>
    </location>
</feature>
<reference evidence="3" key="1">
    <citation type="submission" date="2021-12" db="EMBL/GenBank/DDBJ databases">
        <authorList>
            <person name="King R."/>
        </authorList>
    </citation>
    <scope>NUCLEOTIDE SEQUENCE</scope>
</reference>
<dbReference type="InterPro" id="IPR057251">
    <property type="entry name" value="FP_C"/>
</dbReference>
<evidence type="ECO:0000259" key="2">
    <source>
        <dbReference type="Pfam" id="PF25298"/>
    </source>
</evidence>
<evidence type="ECO:0000256" key="1">
    <source>
        <dbReference type="SAM" id="Coils"/>
    </source>
</evidence>
<dbReference type="Proteomes" id="UP001153292">
    <property type="component" value="Chromosome 7"/>
</dbReference>
<dbReference type="Pfam" id="PF25298">
    <property type="entry name" value="Baculo_FP_2nd"/>
    <property type="match status" value="1"/>
</dbReference>
<accession>A0ABN8BG93</accession>
<evidence type="ECO:0000313" key="4">
    <source>
        <dbReference type="Proteomes" id="UP001153292"/>
    </source>
</evidence>